<proteinExistence type="predicted"/>
<dbReference type="Proteomes" id="UP000315252">
    <property type="component" value="Unassembled WGS sequence"/>
</dbReference>
<reference evidence="1 2" key="1">
    <citation type="submission" date="2019-06" db="EMBL/GenBank/DDBJ databases">
        <title>Whole genome sequence for Rhodospirillaceae sp. R148.</title>
        <authorList>
            <person name="Wang G."/>
        </authorList>
    </citation>
    <scope>NUCLEOTIDE SEQUENCE [LARGE SCALE GENOMIC DNA]</scope>
    <source>
        <strain evidence="1 2">R148</strain>
    </source>
</reference>
<comment type="caution">
    <text evidence="1">The sequence shown here is derived from an EMBL/GenBank/DDBJ whole genome shotgun (WGS) entry which is preliminary data.</text>
</comment>
<organism evidence="1 2">
    <name type="scientific">Denitrobaculum tricleocarpae</name>
    <dbReference type="NCBI Taxonomy" id="2591009"/>
    <lineage>
        <taxon>Bacteria</taxon>
        <taxon>Pseudomonadati</taxon>
        <taxon>Pseudomonadota</taxon>
        <taxon>Alphaproteobacteria</taxon>
        <taxon>Rhodospirillales</taxon>
        <taxon>Rhodospirillaceae</taxon>
        <taxon>Denitrobaculum</taxon>
    </lineage>
</organism>
<dbReference type="EMBL" id="VHSH01000003">
    <property type="protein sequence ID" value="TQV80805.1"/>
    <property type="molecule type" value="Genomic_DNA"/>
</dbReference>
<dbReference type="RefSeq" id="WP_142896519.1">
    <property type="nucleotide sequence ID" value="NZ_ML660054.1"/>
</dbReference>
<dbReference type="OrthoDB" id="9980124at2"/>
<evidence type="ECO:0000313" key="1">
    <source>
        <dbReference type="EMBL" id="TQV80805.1"/>
    </source>
</evidence>
<sequence>MTLNLITNNENAGWRNWNGGRGTFSVTGAFGGAAVTLQYLGPDGATALDVGSEVTLGSPGLANFELGAGRIRADVTGGTPGGLYARVSQIP</sequence>
<protein>
    <submittedName>
        <fullName evidence="1">Uncharacterized protein</fullName>
    </submittedName>
</protein>
<keyword evidence="2" id="KW-1185">Reference proteome</keyword>
<name>A0A545TUA8_9PROT</name>
<evidence type="ECO:0000313" key="2">
    <source>
        <dbReference type="Proteomes" id="UP000315252"/>
    </source>
</evidence>
<gene>
    <name evidence="1" type="ORF">FKG95_11695</name>
</gene>
<accession>A0A545TUA8</accession>
<dbReference type="AlphaFoldDB" id="A0A545TUA8"/>